<feature type="transmembrane region" description="Helical" evidence="9">
    <location>
        <begin position="66"/>
        <end position="87"/>
    </location>
</feature>
<dbReference type="PANTHER" id="PTHR21137">
    <property type="entry name" value="ODORANT RECEPTOR"/>
    <property type="match status" value="1"/>
</dbReference>
<keyword evidence="4" id="KW-0552">Olfaction</keyword>
<feature type="non-terminal residue" evidence="10">
    <location>
        <position position="302"/>
    </location>
</feature>
<feature type="transmembrane region" description="Helical" evidence="9">
    <location>
        <begin position="40"/>
        <end position="60"/>
    </location>
</feature>
<sequence length="302" mass="35827">MAQHNSLRQEIIYELEFVQLIGKKIFLCPFIDRNKIQMTGYFVTLILVLCTVIQLTLTLFSNNTDWLEITNVAPNLGVVLMTFIKYVKIHKHKNFYNEIFYHFRDEMWDIVEIRSADHQKIIKSYKWITMCINRFLLYYSIPLTVIVDSFPYIVMLYEEKFKGYSEYLYPFDGWYPFDKIKWYAVAYIWESFMTAVVVVVYGFSNMIHASFIIFICMELRILGSRLEELISPEDIFAINEKHYADHIHHRILRDLKKLIVKHDFLTKTSAKLDAILGDAMLLNYSLGAIFICLTAFTFSVQR</sequence>
<keyword evidence="2" id="KW-0716">Sensory transduction</keyword>
<evidence type="ECO:0000256" key="3">
    <source>
        <dbReference type="ARBA" id="ARBA00022692"/>
    </source>
</evidence>
<keyword evidence="11" id="KW-1185">Reference proteome</keyword>
<keyword evidence="6 9" id="KW-0472">Membrane</keyword>
<dbReference type="Proteomes" id="UP000838878">
    <property type="component" value="Chromosome 1"/>
</dbReference>
<dbReference type="AlphaFoldDB" id="A0A8J9UIZ2"/>
<reference evidence="10" key="1">
    <citation type="submission" date="2021-12" db="EMBL/GenBank/DDBJ databases">
        <authorList>
            <person name="Martin H S."/>
        </authorList>
    </citation>
    <scope>NUCLEOTIDE SEQUENCE</scope>
</reference>
<evidence type="ECO:0000256" key="6">
    <source>
        <dbReference type="ARBA" id="ARBA00023136"/>
    </source>
</evidence>
<organism evidence="10 11">
    <name type="scientific">Brenthis ino</name>
    <name type="common">lesser marbled fritillary</name>
    <dbReference type="NCBI Taxonomy" id="405034"/>
    <lineage>
        <taxon>Eukaryota</taxon>
        <taxon>Metazoa</taxon>
        <taxon>Ecdysozoa</taxon>
        <taxon>Arthropoda</taxon>
        <taxon>Hexapoda</taxon>
        <taxon>Insecta</taxon>
        <taxon>Pterygota</taxon>
        <taxon>Neoptera</taxon>
        <taxon>Endopterygota</taxon>
        <taxon>Lepidoptera</taxon>
        <taxon>Glossata</taxon>
        <taxon>Ditrysia</taxon>
        <taxon>Papilionoidea</taxon>
        <taxon>Nymphalidae</taxon>
        <taxon>Heliconiinae</taxon>
        <taxon>Argynnini</taxon>
        <taxon>Brenthis</taxon>
    </lineage>
</organism>
<comment type="subcellular location">
    <subcellularLocation>
        <location evidence="1">Membrane</location>
        <topology evidence="1">Multi-pass membrane protein</topology>
    </subcellularLocation>
</comment>
<feature type="transmembrane region" description="Helical" evidence="9">
    <location>
        <begin position="136"/>
        <end position="157"/>
    </location>
</feature>
<protein>
    <recommendedName>
        <fullName evidence="12">Odorant receptor</fullName>
    </recommendedName>
</protein>
<dbReference type="OrthoDB" id="7696577at2759"/>
<evidence type="ECO:0000256" key="7">
    <source>
        <dbReference type="ARBA" id="ARBA00023170"/>
    </source>
</evidence>
<evidence type="ECO:0000313" key="11">
    <source>
        <dbReference type="Proteomes" id="UP000838878"/>
    </source>
</evidence>
<evidence type="ECO:0000256" key="2">
    <source>
        <dbReference type="ARBA" id="ARBA00022606"/>
    </source>
</evidence>
<feature type="transmembrane region" description="Helical" evidence="9">
    <location>
        <begin position="281"/>
        <end position="300"/>
    </location>
</feature>
<keyword evidence="7" id="KW-0675">Receptor</keyword>
<keyword evidence="3 9" id="KW-0812">Transmembrane</keyword>
<evidence type="ECO:0000256" key="8">
    <source>
        <dbReference type="ARBA" id="ARBA00023224"/>
    </source>
</evidence>
<evidence type="ECO:0000256" key="9">
    <source>
        <dbReference type="SAM" id="Phobius"/>
    </source>
</evidence>
<proteinExistence type="predicted"/>
<feature type="transmembrane region" description="Helical" evidence="9">
    <location>
        <begin position="192"/>
        <end position="216"/>
    </location>
</feature>
<dbReference type="Pfam" id="PF02949">
    <property type="entry name" value="7tm_6"/>
    <property type="match status" value="1"/>
</dbReference>
<dbReference type="InterPro" id="IPR004117">
    <property type="entry name" value="7tm6_olfct_rcpt"/>
</dbReference>
<dbReference type="GO" id="GO:0005886">
    <property type="term" value="C:plasma membrane"/>
    <property type="evidence" value="ECO:0007669"/>
    <property type="project" value="TreeGrafter"/>
</dbReference>
<evidence type="ECO:0000256" key="4">
    <source>
        <dbReference type="ARBA" id="ARBA00022725"/>
    </source>
</evidence>
<evidence type="ECO:0008006" key="12">
    <source>
        <dbReference type="Google" id="ProtNLM"/>
    </source>
</evidence>
<dbReference type="GO" id="GO:0007165">
    <property type="term" value="P:signal transduction"/>
    <property type="evidence" value="ECO:0007669"/>
    <property type="project" value="UniProtKB-KW"/>
</dbReference>
<evidence type="ECO:0000256" key="1">
    <source>
        <dbReference type="ARBA" id="ARBA00004141"/>
    </source>
</evidence>
<keyword evidence="8" id="KW-0807">Transducer</keyword>
<dbReference type="EMBL" id="OV170221">
    <property type="protein sequence ID" value="CAH0714542.1"/>
    <property type="molecule type" value="Genomic_DNA"/>
</dbReference>
<accession>A0A8J9UIZ2</accession>
<dbReference type="PANTHER" id="PTHR21137:SF44">
    <property type="entry name" value="ODORANT RECEPTOR 13A-RELATED"/>
    <property type="match status" value="1"/>
</dbReference>
<gene>
    <name evidence="10" type="ORF">BINO364_LOCUS1580</name>
</gene>
<name>A0A8J9UIZ2_9NEOP</name>
<keyword evidence="5 9" id="KW-1133">Transmembrane helix</keyword>
<evidence type="ECO:0000313" key="10">
    <source>
        <dbReference type="EMBL" id="CAH0714542.1"/>
    </source>
</evidence>
<dbReference type="GO" id="GO:0005549">
    <property type="term" value="F:odorant binding"/>
    <property type="evidence" value="ECO:0007669"/>
    <property type="project" value="InterPro"/>
</dbReference>
<dbReference type="GO" id="GO:0004984">
    <property type="term" value="F:olfactory receptor activity"/>
    <property type="evidence" value="ECO:0007669"/>
    <property type="project" value="InterPro"/>
</dbReference>
<evidence type="ECO:0000256" key="5">
    <source>
        <dbReference type="ARBA" id="ARBA00022989"/>
    </source>
</evidence>